<protein>
    <submittedName>
        <fullName evidence="1">Uncharacterized protein</fullName>
    </submittedName>
</protein>
<dbReference type="EMBL" id="QTSX02006421">
    <property type="protein sequence ID" value="KAJ9054884.1"/>
    <property type="molecule type" value="Genomic_DNA"/>
</dbReference>
<evidence type="ECO:0000313" key="1">
    <source>
        <dbReference type="EMBL" id="KAJ9054884.1"/>
    </source>
</evidence>
<proteinExistence type="predicted"/>
<organism evidence="1 2">
    <name type="scientific">Entomophthora muscae</name>
    <dbReference type="NCBI Taxonomy" id="34485"/>
    <lineage>
        <taxon>Eukaryota</taxon>
        <taxon>Fungi</taxon>
        <taxon>Fungi incertae sedis</taxon>
        <taxon>Zoopagomycota</taxon>
        <taxon>Entomophthoromycotina</taxon>
        <taxon>Entomophthoromycetes</taxon>
        <taxon>Entomophthorales</taxon>
        <taxon>Entomophthoraceae</taxon>
        <taxon>Entomophthora</taxon>
    </lineage>
</organism>
<keyword evidence="2" id="KW-1185">Reference proteome</keyword>
<reference evidence="1" key="1">
    <citation type="submission" date="2022-04" db="EMBL/GenBank/DDBJ databases">
        <title>Genome of the entomopathogenic fungus Entomophthora muscae.</title>
        <authorList>
            <person name="Elya C."/>
            <person name="Lovett B.R."/>
            <person name="Lee E."/>
            <person name="Macias A.M."/>
            <person name="Hajek A.E."/>
            <person name="De Bivort B.L."/>
            <person name="Kasson M.T."/>
            <person name="De Fine Licht H.H."/>
            <person name="Stajich J.E."/>
        </authorList>
    </citation>
    <scope>NUCLEOTIDE SEQUENCE</scope>
    <source>
        <strain evidence="1">Berkeley</strain>
    </source>
</reference>
<gene>
    <name evidence="1" type="ORF">DSO57_1009814</name>
</gene>
<comment type="caution">
    <text evidence="1">The sequence shown here is derived from an EMBL/GenBank/DDBJ whole genome shotgun (WGS) entry which is preliminary data.</text>
</comment>
<dbReference type="Proteomes" id="UP001165960">
    <property type="component" value="Unassembled WGS sequence"/>
</dbReference>
<evidence type="ECO:0000313" key="2">
    <source>
        <dbReference type="Proteomes" id="UP001165960"/>
    </source>
</evidence>
<accession>A0ACC2RXV4</accession>
<name>A0ACC2RXV4_9FUNG</name>
<sequence length="108" mass="11679">MTVHYYKFMEVMPILVLGFLTCCLIVLLHMCLMVLPIVDSQPTEAPAPTSVVLPPSASLPMISYTDPPPLSNSGLPRIFVISGVMSTKCGLDCSKTIVLILVFLTQPA</sequence>